<proteinExistence type="predicted"/>
<dbReference type="OrthoDB" id="9776116at2"/>
<dbReference type="RefSeq" id="WP_044035933.1">
    <property type="nucleotide sequence ID" value="NZ_HG917868.1"/>
</dbReference>
<accession>W6RZP7</accession>
<dbReference type="STRING" id="1216932.CM240_0320"/>
<dbReference type="Pfam" id="PF01882">
    <property type="entry name" value="DUF58"/>
    <property type="match status" value="1"/>
</dbReference>
<evidence type="ECO:0000313" key="3">
    <source>
        <dbReference type="Proteomes" id="UP000019426"/>
    </source>
</evidence>
<dbReference type="eggNOG" id="COG1721">
    <property type="taxonomic scope" value="Bacteria"/>
</dbReference>
<gene>
    <name evidence="2" type="ORF">CM240_0320</name>
</gene>
<dbReference type="KEGG" id="clt:CM240_0320"/>
<protein>
    <recommendedName>
        <fullName evidence="1">DUF58 domain-containing protein</fullName>
    </recommendedName>
</protein>
<reference evidence="2 3" key="1">
    <citation type="submission" date="2013-11" db="EMBL/GenBank/DDBJ databases">
        <title>Complete genome sequence of Clostridum sp. M2/40.</title>
        <authorList>
            <person name="Wibberg D."/>
            <person name="Puehler A."/>
            <person name="Schlueter A."/>
        </authorList>
    </citation>
    <scope>NUCLEOTIDE SEQUENCE [LARGE SCALE GENOMIC DNA]</scope>
    <source>
        <strain evidence="3">M2/40</strain>
    </source>
</reference>
<dbReference type="PANTHER" id="PTHR33608">
    <property type="entry name" value="BLL2464 PROTEIN"/>
    <property type="match status" value="1"/>
</dbReference>
<dbReference type="SUPFAM" id="SSF53300">
    <property type="entry name" value="vWA-like"/>
    <property type="match status" value="1"/>
</dbReference>
<dbReference type="AlphaFoldDB" id="W6RZP7"/>
<keyword evidence="3" id="KW-1185">Reference proteome</keyword>
<name>W6RZP7_9CLOT</name>
<dbReference type="HOGENOM" id="CLU_054927_3_1_9"/>
<dbReference type="PATRIC" id="fig|1216932.3.peg.299"/>
<organism evidence="2 3">
    <name type="scientific">Clostridium bornimense</name>
    <dbReference type="NCBI Taxonomy" id="1216932"/>
    <lineage>
        <taxon>Bacteria</taxon>
        <taxon>Bacillati</taxon>
        <taxon>Bacillota</taxon>
        <taxon>Clostridia</taxon>
        <taxon>Eubacteriales</taxon>
        <taxon>Clostridiaceae</taxon>
        <taxon>Clostridium</taxon>
    </lineage>
</organism>
<dbReference type="Gene3D" id="3.40.50.410">
    <property type="entry name" value="von Willebrand factor, type A domain"/>
    <property type="match status" value="1"/>
</dbReference>
<feature type="domain" description="DUF58" evidence="1">
    <location>
        <begin position="46"/>
        <end position="253"/>
    </location>
</feature>
<dbReference type="InterPro" id="IPR036465">
    <property type="entry name" value="vWFA_dom_sf"/>
</dbReference>
<dbReference type="PANTHER" id="PTHR33608:SF7">
    <property type="entry name" value="DUF58 DOMAIN-CONTAINING PROTEIN"/>
    <property type="match status" value="1"/>
</dbReference>
<evidence type="ECO:0000313" key="2">
    <source>
        <dbReference type="EMBL" id="CDM67487.1"/>
    </source>
</evidence>
<dbReference type="EMBL" id="HG917868">
    <property type="protein sequence ID" value="CDM67487.1"/>
    <property type="molecule type" value="Genomic_DNA"/>
</dbReference>
<sequence length="294" mass="33583">MKENIFDKDFFTKLNKINMALNFRLSNGTQGGRKSKAKGVSVEFSDFREYAPGDDFRRIDWNAYGRLDKLFVKVFMEEREGVFNFFLDKSKSMDQGDDNKGEMALKIMAALGYITINNLDRIIVSGLEDGNIIDLGSGTGKRTFQKLLRDLNNIEFNGATNLGESIRKRKITGRGVSIVVSDFLNNGGLENLEEGLKYLAFKKQQIILVQVLSKEDMEPTIDEEVTLIDSETREEVKMTLNYKVIEEYKKALKTYNNNLKNMAKKYGAKIVFVRSDEALEKVILDKFTRNNIVV</sequence>
<evidence type="ECO:0000259" key="1">
    <source>
        <dbReference type="Pfam" id="PF01882"/>
    </source>
</evidence>
<dbReference type="Proteomes" id="UP000019426">
    <property type="component" value="Chromosome M2/40_rep1"/>
</dbReference>
<dbReference type="InterPro" id="IPR002881">
    <property type="entry name" value="DUF58"/>
</dbReference>